<evidence type="ECO:0000256" key="2">
    <source>
        <dbReference type="ARBA" id="ARBA00012438"/>
    </source>
</evidence>
<dbReference type="SUPFAM" id="SSF55785">
    <property type="entry name" value="PYP-like sensor domain (PAS domain)"/>
    <property type="match status" value="2"/>
</dbReference>
<proteinExistence type="predicted"/>
<dbReference type="InterPro" id="IPR003594">
    <property type="entry name" value="HATPase_dom"/>
</dbReference>
<evidence type="ECO:0000256" key="4">
    <source>
        <dbReference type="ARBA" id="ARBA00022679"/>
    </source>
</evidence>
<evidence type="ECO:0000256" key="8">
    <source>
        <dbReference type="ARBA" id="ARBA00023012"/>
    </source>
</evidence>
<dbReference type="PANTHER" id="PTHR43065:SF34">
    <property type="entry name" value="SPORULATION KINASE A"/>
    <property type="match status" value="1"/>
</dbReference>
<evidence type="ECO:0000256" key="6">
    <source>
        <dbReference type="ARBA" id="ARBA00022777"/>
    </source>
</evidence>
<dbReference type="InterPro" id="IPR013656">
    <property type="entry name" value="PAS_4"/>
</dbReference>
<keyword evidence="7 10" id="KW-0067">ATP-binding</keyword>
<dbReference type="InterPro" id="IPR005467">
    <property type="entry name" value="His_kinase_dom"/>
</dbReference>
<feature type="domain" description="Histidine kinase" evidence="9">
    <location>
        <begin position="417"/>
        <end position="622"/>
    </location>
</feature>
<dbReference type="InterPro" id="IPR036890">
    <property type="entry name" value="HATPase_C_sf"/>
</dbReference>
<keyword evidence="6" id="KW-0418">Kinase</keyword>
<dbReference type="CDD" id="cd00082">
    <property type="entry name" value="HisKA"/>
    <property type="match status" value="1"/>
</dbReference>
<evidence type="ECO:0000256" key="5">
    <source>
        <dbReference type="ARBA" id="ARBA00022741"/>
    </source>
</evidence>
<dbReference type="SUPFAM" id="SSF47384">
    <property type="entry name" value="Homodimeric domain of signal transducing histidine kinase"/>
    <property type="match status" value="1"/>
</dbReference>
<dbReference type="CDD" id="cd00075">
    <property type="entry name" value="HATPase"/>
    <property type="match status" value="1"/>
</dbReference>
<dbReference type="Pfam" id="PF00512">
    <property type="entry name" value="HisKA"/>
    <property type="match status" value="1"/>
</dbReference>
<evidence type="ECO:0000313" key="11">
    <source>
        <dbReference type="Proteomes" id="UP001596410"/>
    </source>
</evidence>
<dbReference type="CDD" id="cd00130">
    <property type="entry name" value="PAS"/>
    <property type="match status" value="2"/>
</dbReference>
<dbReference type="Gene3D" id="3.30.450.20">
    <property type="entry name" value="PAS domain"/>
    <property type="match status" value="2"/>
</dbReference>
<reference evidence="11" key="1">
    <citation type="journal article" date="2019" name="Int. J. Syst. Evol. Microbiol.">
        <title>The Global Catalogue of Microorganisms (GCM) 10K type strain sequencing project: providing services to taxonomists for standard genome sequencing and annotation.</title>
        <authorList>
            <consortium name="The Broad Institute Genomics Platform"/>
            <consortium name="The Broad Institute Genome Sequencing Center for Infectious Disease"/>
            <person name="Wu L."/>
            <person name="Ma J."/>
        </authorList>
    </citation>
    <scope>NUCLEOTIDE SEQUENCE [LARGE SCALE GENOMIC DNA]</scope>
    <source>
        <strain evidence="11">CGMCC 4.1621</strain>
    </source>
</reference>
<dbReference type="PANTHER" id="PTHR43065">
    <property type="entry name" value="SENSOR HISTIDINE KINASE"/>
    <property type="match status" value="1"/>
</dbReference>
<evidence type="ECO:0000259" key="9">
    <source>
        <dbReference type="PROSITE" id="PS50109"/>
    </source>
</evidence>
<comment type="catalytic activity">
    <reaction evidence="1">
        <text>ATP + protein L-histidine = ADP + protein N-phospho-L-histidine.</text>
        <dbReference type="EC" id="2.7.13.3"/>
    </reaction>
</comment>
<dbReference type="PRINTS" id="PR00344">
    <property type="entry name" value="BCTRLSENSOR"/>
</dbReference>
<evidence type="ECO:0000313" key="10">
    <source>
        <dbReference type="EMBL" id="MFC7061880.1"/>
    </source>
</evidence>
<protein>
    <recommendedName>
        <fullName evidence="2">histidine kinase</fullName>
        <ecNumber evidence="2">2.7.13.3</ecNumber>
    </recommendedName>
</protein>
<dbReference type="EC" id="2.7.13.3" evidence="2"/>
<dbReference type="InterPro" id="IPR003661">
    <property type="entry name" value="HisK_dim/P_dom"/>
</dbReference>
<comment type="caution">
    <text evidence="10">The sequence shown here is derived from an EMBL/GenBank/DDBJ whole genome shotgun (WGS) entry which is preliminary data.</text>
</comment>
<dbReference type="Gene3D" id="3.30.565.10">
    <property type="entry name" value="Histidine kinase-like ATPase, C-terminal domain"/>
    <property type="match status" value="1"/>
</dbReference>
<dbReference type="Pfam" id="PF08447">
    <property type="entry name" value="PAS_3"/>
    <property type="match status" value="1"/>
</dbReference>
<keyword evidence="3" id="KW-0597">Phosphoprotein</keyword>
<dbReference type="SMART" id="SM00091">
    <property type="entry name" value="PAS"/>
    <property type="match status" value="3"/>
</dbReference>
<dbReference type="NCBIfam" id="TIGR00229">
    <property type="entry name" value="sensory_box"/>
    <property type="match status" value="1"/>
</dbReference>
<dbReference type="InterPro" id="IPR004358">
    <property type="entry name" value="Sig_transdc_His_kin-like_C"/>
</dbReference>
<dbReference type="Gene3D" id="1.10.287.130">
    <property type="match status" value="1"/>
</dbReference>
<evidence type="ECO:0000256" key="1">
    <source>
        <dbReference type="ARBA" id="ARBA00000085"/>
    </source>
</evidence>
<accession>A0ABW2ELX2</accession>
<dbReference type="InterPro" id="IPR035965">
    <property type="entry name" value="PAS-like_dom_sf"/>
</dbReference>
<evidence type="ECO:0000256" key="3">
    <source>
        <dbReference type="ARBA" id="ARBA00022553"/>
    </source>
</evidence>
<dbReference type="Pfam" id="PF02518">
    <property type="entry name" value="HATPase_c"/>
    <property type="match status" value="1"/>
</dbReference>
<dbReference type="SUPFAM" id="SSF55874">
    <property type="entry name" value="ATPase domain of HSP90 chaperone/DNA topoisomerase II/histidine kinase"/>
    <property type="match status" value="1"/>
</dbReference>
<dbReference type="InterPro" id="IPR013655">
    <property type="entry name" value="PAS_fold_3"/>
</dbReference>
<dbReference type="SMART" id="SM00388">
    <property type="entry name" value="HisKA"/>
    <property type="match status" value="1"/>
</dbReference>
<dbReference type="GO" id="GO:0005524">
    <property type="term" value="F:ATP binding"/>
    <property type="evidence" value="ECO:0007669"/>
    <property type="project" value="UniProtKB-KW"/>
</dbReference>
<keyword evidence="11" id="KW-1185">Reference proteome</keyword>
<keyword evidence="4" id="KW-0808">Transferase</keyword>
<dbReference type="Proteomes" id="UP001596410">
    <property type="component" value="Unassembled WGS sequence"/>
</dbReference>
<dbReference type="PROSITE" id="PS50109">
    <property type="entry name" value="HIS_KIN"/>
    <property type="match status" value="1"/>
</dbReference>
<gene>
    <name evidence="10" type="ORF">ACFQIC_08420</name>
</gene>
<dbReference type="SMART" id="SM00387">
    <property type="entry name" value="HATPase_c"/>
    <property type="match status" value="1"/>
</dbReference>
<dbReference type="Pfam" id="PF08448">
    <property type="entry name" value="PAS_4"/>
    <property type="match status" value="1"/>
</dbReference>
<name>A0ABW2ELX2_9BACI</name>
<dbReference type="RefSeq" id="WP_390217043.1">
    <property type="nucleotide sequence ID" value="NZ_JBHSZV010000020.1"/>
</dbReference>
<dbReference type="InterPro" id="IPR000014">
    <property type="entry name" value="PAS"/>
</dbReference>
<organism evidence="10 11">
    <name type="scientific">Halobacillus seohaensis</name>
    <dbReference type="NCBI Taxonomy" id="447421"/>
    <lineage>
        <taxon>Bacteria</taxon>
        <taxon>Bacillati</taxon>
        <taxon>Bacillota</taxon>
        <taxon>Bacilli</taxon>
        <taxon>Bacillales</taxon>
        <taxon>Bacillaceae</taxon>
        <taxon>Halobacillus</taxon>
    </lineage>
</organism>
<keyword evidence="8" id="KW-0902">Two-component regulatory system</keyword>
<sequence>MIKERYSDHLYSGEMLAILEISDTPACLLDVHHQTVTLNRRLSTEFNINETELHLSNWLSLFQIHDRGEIYRVIHQSEQWNETELSVSIKLAKQRKNVSCKMLHLSNGNIIAIFSPQKQPTLSSEYSQQTYHNIIREPLPSSTVLNLREAFTARAKTTKTSQVKDRLVHAADSFPYGIAMLNSNWEVIFANPKMEDMVELTLSRYYRKKLWDLFPVDNHSIFFQNFLRAMETQETLEFQGEVQKNKVCMDVTVVPSEQGITIIAKDITNYKKHLDDMKKSEERFSLLSNNINEACWICAPEWGELFYLSPAFDELYGMDRHDIIKNPSLYFDLIDDQYLDVVKEAALIMTQKEHQVEFKITTPAGESKWIKMKGFPVENQGKQFVIGIDEEITKMKEMTLLEEKSRQLSTITQMAAGVAHEIKNPLTAIKGFLQIGAANPDLRDSYQDIILDEVNRIESIVQDFMMLSKPKSSVQLEYVNLEVIISYVSRLLDPDTESNELIVHYTCDPKLNGFYCEPKRLKQILINLVGNAIDALDEEGEVQIEAILEKEELVISVTDNGHGLTEQELLKLGEPFYTTKEKGTGLGIMVTKKMIDDLDGKINYQSRKNEGTSVTVRLPYRT</sequence>
<evidence type="ECO:0000256" key="7">
    <source>
        <dbReference type="ARBA" id="ARBA00022840"/>
    </source>
</evidence>
<keyword evidence="5" id="KW-0547">Nucleotide-binding</keyword>
<dbReference type="EMBL" id="JBHSZV010000020">
    <property type="protein sequence ID" value="MFC7061880.1"/>
    <property type="molecule type" value="Genomic_DNA"/>
</dbReference>
<dbReference type="InterPro" id="IPR036097">
    <property type="entry name" value="HisK_dim/P_sf"/>
</dbReference>